<comment type="caution">
    <text evidence="2">The sequence shown here is derived from an EMBL/GenBank/DDBJ whole genome shotgun (WGS) entry which is preliminary data.</text>
</comment>
<keyword evidence="1" id="KW-0547">Nucleotide-binding</keyword>
<accession>A0A9Q0L6C9</accession>
<dbReference type="OrthoDB" id="25896at2759"/>
<gene>
    <name evidence="2" type="ORF">M0811_13222</name>
</gene>
<protein>
    <submittedName>
        <fullName evidence="2">Ras-related protein rab-37</fullName>
    </submittedName>
</protein>
<dbReference type="SMART" id="SM00175">
    <property type="entry name" value="RAB"/>
    <property type="match status" value="1"/>
</dbReference>
<name>A0A9Q0L6C9_ANAIG</name>
<dbReference type="PROSITE" id="PS51421">
    <property type="entry name" value="RAS"/>
    <property type="match status" value="1"/>
</dbReference>
<dbReference type="OMA" id="YSHENKI"/>
<evidence type="ECO:0000256" key="1">
    <source>
        <dbReference type="ARBA" id="ARBA00022741"/>
    </source>
</evidence>
<organism evidence="2 3">
    <name type="scientific">Anaeramoeba ignava</name>
    <name type="common">Anaerobic marine amoeba</name>
    <dbReference type="NCBI Taxonomy" id="1746090"/>
    <lineage>
        <taxon>Eukaryota</taxon>
        <taxon>Metamonada</taxon>
        <taxon>Anaeramoebidae</taxon>
        <taxon>Anaeramoeba</taxon>
    </lineage>
</organism>
<dbReference type="SMART" id="SM00173">
    <property type="entry name" value="RAS"/>
    <property type="match status" value="1"/>
</dbReference>
<dbReference type="GO" id="GO:0003924">
    <property type="term" value="F:GTPase activity"/>
    <property type="evidence" value="ECO:0007669"/>
    <property type="project" value="InterPro"/>
</dbReference>
<dbReference type="InterPro" id="IPR001806">
    <property type="entry name" value="Small_GTPase"/>
</dbReference>
<dbReference type="InterPro" id="IPR027417">
    <property type="entry name" value="P-loop_NTPase"/>
</dbReference>
<dbReference type="PANTHER" id="PTHR47978">
    <property type="match status" value="1"/>
</dbReference>
<dbReference type="PROSITE" id="PS51419">
    <property type="entry name" value="RAB"/>
    <property type="match status" value="1"/>
</dbReference>
<dbReference type="PRINTS" id="PR00449">
    <property type="entry name" value="RASTRNSFRMNG"/>
</dbReference>
<dbReference type="Gene3D" id="3.40.50.300">
    <property type="entry name" value="P-loop containing nucleotide triphosphate hydrolases"/>
    <property type="match status" value="1"/>
</dbReference>
<dbReference type="GO" id="GO:0005525">
    <property type="term" value="F:GTP binding"/>
    <property type="evidence" value="ECO:0007669"/>
    <property type="project" value="InterPro"/>
</dbReference>
<evidence type="ECO:0000313" key="2">
    <source>
        <dbReference type="EMBL" id="KAJ5067172.1"/>
    </source>
</evidence>
<dbReference type="Pfam" id="PF00071">
    <property type="entry name" value="Ras"/>
    <property type="match status" value="1"/>
</dbReference>
<proteinExistence type="predicted"/>
<keyword evidence="3" id="KW-1185">Reference proteome</keyword>
<reference evidence="2" key="1">
    <citation type="submission" date="2022-10" db="EMBL/GenBank/DDBJ databases">
        <title>Novel sulphate-reducing endosymbionts in the free-living metamonad Anaeramoeba.</title>
        <authorList>
            <person name="Jerlstrom-Hultqvist J."/>
            <person name="Cepicka I."/>
            <person name="Gallot-Lavallee L."/>
            <person name="Salas-Leiva D."/>
            <person name="Curtis B.A."/>
            <person name="Zahonova K."/>
            <person name="Pipaliya S."/>
            <person name="Dacks J."/>
            <person name="Roger A.J."/>
        </authorList>
    </citation>
    <scope>NUCLEOTIDE SEQUENCE</scope>
    <source>
        <strain evidence="2">BMAN</strain>
    </source>
</reference>
<evidence type="ECO:0000313" key="3">
    <source>
        <dbReference type="Proteomes" id="UP001149090"/>
    </source>
</evidence>
<dbReference type="SUPFAM" id="SSF52540">
    <property type="entry name" value="P-loop containing nucleoside triphosphate hydrolases"/>
    <property type="match status" value="1"/>
</dbReference>
<sequence>MTPMYFRSSAAAIVVYDITSSISFSKAQYWVEQFRSHYNSSQKAYLVGNKLDLESNRAIEIEKAQKFAKKNELKFFEVSAKSGKNINELFESLTLELITEKKQQKEIKPQEIPEQIHSIAIDSPVTKNGCC</sequence>
<dbReference type="EMBL" id="JAPDFW010000133">
    <property type="protein sequence ID" value="KAJ5067172.1"/>
    <property type="molecule type" value="Genomic_DNA"/>
</dbReference>
<dbReference type="AlphaFoldDB" id="A0A9Q0L6C9"/>
<dbReference type="Proteomes" id="UP001149090">
    <property type="component" value="Unassembled WGS sequence"/>
</dbReference>